<accession>X1JSN4</accession>
<name>X1JSN4_9ZZZZ</name>
<organism evidence="1">
    <name type="scientific">marine sediment metagenome</name>
    <dbReference type="NCBI Taxonomy" id="412755"/>
    <lineage>
        <taxon>unclassified sequences</taxon>
        <taxon>metagenomes</taxon>
        <taxon>ecological metagenomes</taxon>
    </lineage>
</organism>
<dbReference type="AlphaFoldDB" id="X1JSN4"/>
<evidence type="ECO:0000313" key="1">
    <source>
        <dbReference type="EMBL" id="GAH84435.1"/>
    </source>
</evidence>
<gene>
    <name evidence="1" type="ORF">S03H2_63379</name>
</gene>
<dbReference type="EMBL" id="BARU01041064">
    <property type="protein sequence ID" value="GAH84435.1"/>
    <property type="molecule type" value="Genomic_DNA"/>
</dbReference>
<proteinExistence type="predicted"/>
<comment type="caution">
    <text evidence="1">The sequence shown here is derived from an EMBL/GenBank/DDBJ whole genome shotgun (WGS) entry which is preliminary data.</text>
</comment>
<feature type="non-terminal residue" evidence="1">
    <location>
        <position position="59"/>
    </location>
</feature>
<reference evidence="1" key="1">
    <citation type="journal article" date="2014" name="Front. Microbiol.">
        <title>High frequency of phylogenetically diverse reductive dehalogenase-homologous genes in deep subseafloor sedimentary metagenomes.</title>
        <authorList>
            <person name="Kawai M."/>
            <person name="Futagami T."/>
            <person name="Toyoda A."/>
            <person name="Takaki Y."/>
            <person name="Nishi S."/>
            <person name="Hori S."/>
            <person name="Arai W."/>
            <person name="Tsubouchi T."/>
            <person name="Morono Y."/>
            <person name="Uchiyama I."/>
            <person name="Ito T."/>
            <person name="Fujiyama A."/>
            <person name="Inagaki F."/>
            <person name="Takami H."/>
        </authorList>
    </citation>
    <scope>NUCLEOTIDE SEQUENCE</scope>
    <source>
        <strain evidence="1">Expedition CK06-06</strain>
    </source>
</reference>
<sequence>MSNRVDFFQSDQTQLAFPSATVSILLDGSLCPYLELIEMWFGLIGQGLKHPSVMSAIGR</sequence>
<protein>
    <submittedName>
        <fullName evidence="1">Uncharacterized protein</fullName>
    </submittedName>
</protein>